<reference evidence="2" key="1">
    <citation type="journal article" date="2022" name="Int. J. Mol. Sci.">
        <title>Phenotypic and genotypic virulence characterisation of Staphylococcus pettenkoferi strains isolated from human bloodstream and diabetic foot infections.</title>
        <authorList>
            <person name="Magnan C."/>
        </authorList>
    </citation>
    <scope>NUCLEOTIDE SEQUENCE</scope>
    <source>
        <strain evidence="2">NSP020P</strain>
    </source>
</reference>
<evidence type="ECO:0000313" key="3">
    <source>
        <dbReference type="Proteomes" id="UP001081438"/>
    </source>
</evidence>
<proteinExistence type="predicted"/>
<feature type="region of interest" description="Disordered" evidence="1">
    <location>
        <begin position="1"/>
        <end position="20"/>
    </location>
</feature>
<evidence type="ECO:0000313" key="2">
    <source>
        <dbReference type="EMBL" id="MCY1594625.1"/>
    </source>
</evidence>
<gene>
    <name evidence="2" type="ORF">NW112_05190</name>
</gene>
<protein>
    <submittedName>
        <fullName evidence="2">Uncharacterized protein</fullName>
    </submittedName>
</protein>
<evidence type="ECO:0000256" key="1">
    <source>
        <dbReference type="SAM" id="MobiDB-lite"/>
    </source>
</evidence>
<dbReference type="AlphaFoldDB" id="A0A9Q4GZK0"/>
<organism evidence="2 3">
    <name type="scientific">Staphylococcus pettenkoferi</name>
    <dbReference type="NCBI Taxonomy" id="170573"/>
    <lineage>
        <taxon>Bacteria</taxon>
        <taxon>Bacillati</taxon>
        <taxon>Bacillota</taxon>
        <taxon>Bacilli</taxon>
        <taxon>Bacillales</taxon>
        <taxon>Staphylococcaceae</taxon>
        <taxon>Staphylococcus</taxon>
    </lineage>
</organism>
<sequence>MKNHSRKDTVHPSEEREELAKLRQENEKLKADLTYQKRLQKMKEHVENKYFPK</sequence>
<dbReference type="EMBL" id="JANSKX010000014">
    <property type="protein sequence ID" value="MCY1594625.1"/>
    <property type="molecule type" value="Genomic_DNA"/>
</dbReference>
<dbReference type="RefSeq" id="WP_268210315.1">
    <property type="nucleotide sequence ID" value="NZ_JANSKK010000013.1"/>
</dbReference>
<name>A0A9Q4GZK0_9STAP</name>
<accession>A0A9Q4GZK0</accession>
<dbReference type="Proteomes" id="UP001081438">
    <property type="component" value="Unassembled WGS sequence"/>
</dbReference>
<comment type="caution">
    <text evidence="2">The sequence shown here is derived from an EMBL/GenBank/DDBJ whole genome shotgun (WGS) entry which is preliminary data.</text>
</comment>